<feature type="non-terminal residue" evidence="3">
    <location>
        <position position="448"/>
    </location>
</feature>
<dbReference type="PANTHER" id="PTHR31434">
    <property type="entry name" value="S PHASE CYCLIN A-ASSOCIATED PROTEIN IN THE ENDOPLASMIC RETICULUM"/>
    <property type="match status" value="1"/>
</dbReference>
<keyword evidence="4" id="KW-1185">Reference proteome</keyword>
<dbReference type="Pfam" id="PF16501">
    <property type="entry name" value="SCAPER_N"/>
    <property type="match status" value="1"/>
</dbReference>
<feature type="region of interest" description="Disordered" evidence="1">
    <location>
        <begin position="241"/>
        <end position="260"/>
    </location>
</feature>
<dbReference type="Proteomes" id="UP000554482">
    <property type="component" value="Unassembled WGS sequence"/>
</dbReference>
<organism evidence="3 4">
    <name type="scientific">Thalictrum thalictroides</name>
    <name type="common">Rue-anemone</name>
    <name type="synonym">Anemone thalictroides</name>
    <dbReference type="NCBI Taxonomy" id="46969"/>
    <lineage>
        <taxon>Eukaryota</taxon>
        <taxon>Viridiplantae</taxon>
        <taxon>Streptophyta</taxon>
        <taxon>Embryophyta</taxon>
        <taxon>Tracheophyta</taxon>
        <taxon>Spermatophyta</taxon>
        <taxon>Magnoliopsida</taxon>
        <taxon>Ranunculales</taxon>
        <taxon>Ranunculaceae</taxon>
        <taxon>Thalictroideae</taxon>
        <taxon>Thalictrum</taxon>
    </lineage>
</organism>
<comment type="caution">
    <text evidence="3">The sequence shown here is derived from an EMBL/GenBank/DDBJ whole genome shotgun (WGS) entry which is preliminary data.</text>
</comment>
<evidence type="ECO:0000256" key="1">
    <source>
        <dbReference type="SAM" id="MobiDB-lite"/>
    </source>
</evidence>
<feature type="domain" description="S phase cyclin A-associated protein in the endoplasmic reticulum N-terminal" evidence="2">
    <location>
        <begin position="355"/>
        <end position="414"/>
    </location>
</feature>
<dbReference type="OrthoDB" id="71500at2759"/>
<feature type="compositionally biased region" description="Polar residues" evidence="1">
    <location>
        <begin position="249"/>
        <end position="260"/>
    </location>
</feature>
<reference evidence="3 4" key="1">
    <citation type="submission" date="2020-06" db="EMBL/GenBank/DDBJ databases">
        <title>Transcriptomic and genomic resources for Thalictrum thalictroides and T. hernandezii: Facilitating candidate gene discovery in an emerging model plant lineage.</title>
        <authorList>
            <person name="Arias T."/>
            <person name="Riano-Pachon D.M."/>
            <person name="Di Stilio V.S."/>
        </authorList>
    </citation>
    <scope>NUCLEOTIDE SEQUENCE [LARGE SCALE GENOMIC DNA]</scope>
    <source>
        <strain evidence="4">cv. WT478/WT964</strain>
        <tissue evidence="3">Leaves</tissue>
    </source>
</reference>
<name>A0A7J6WF52_THATH</name>
<dbReference type="AlphaFoldDB" id="A0A7J6WF52"/>
<evidence type="ECO:0000313" key="4">
    <source>
        <dbReference type="Proteomes" id="UP000554482"/>
    </source>
</evidence>
<protein>
    <recommendedName>
        <fullName evidence="2">S phase cyclin A-associated protein in the endoplasmic reticulum N-terminal domain-containing protein</fullName>
    </recommendedName>
</protein>
<dbReference type="EMBL" id="JABWDY010016574">
    <property type="protein sequence ID" value="KAF5196001.1"/>
    <property type="molecule type" value="Genomic_DNA"/>
</dbReference>
<dbReference type="PANTHER" id="PTHR31434:SF2">
    <property type="entry name" value="S PHASE CYCLIN A-ASSOCIATED PROTEIN IN THE ENDOPLASMIC RETICULUM"/>
    <property type="match status" value="1"/>
</dbReference>
<sequence>MFSVLVQKHRKFSIQGLVGGFSRKTPSSFTHSESSARERSVIPHAKQRLHASKVPRDFAKRVESANSNFKDMLKEAETDIHCLDKCVTEDSEVSSLPKEKSTSIAENVQVAAQKEKSDIVPKIKWGNLEDDILVLCHENLDEAEIVIGDDNSLTCRKSGNADGLVSFDPSCNEVQRDKAMVTLVAADPSLAEMFPLVEGDESYKEIDLYSSDSILLKENAKILDPDNQSFNASVHVHAHPVDDNARDGLNSSNPDSENSVSPIVEDVGVIMESQEHDDIHEDGFLDVAEVPIKDQIPSIAVGDQDILPPVQRSVHESSGNTVSSFGDGNGSQNAIGNAYNTKGQYINAIEEGESSESKERFRQRLWCFLFENLNRAVDELYLLCELECDLEQMREAILVLEEAGSDFKELKSRVEGFEIAKRTSFHSLDGLPLNAKTDHRRTHALSWE</sequence>
<dbReference type="InterPro" id="IPR032446">
    <property type="entry name" value="SCAPER_N"/>
</dbReference>
<accession>A0A7J6WF52</accession>
<evidence type="ECO:0000313" key="3">
    <source>
        <dbReference type="EMBL" id="KAF5196001.1"/>
    </source>
</evidence>
<gene>
    <name evidence="3" type="ORF">FRX31_014412</name>
</gene>
<proteinExistence type="predicted"/>
<evidence type="ECO:0000259" key="2">
    <source>
        <dbReference type="Pfam" id="PF16501"/>
    </source>
</evidence>